<keyword evidence="2" id="KW-1185">Reference proteome</keyword>
<sequence length="166" mass="18493">MENTSHLVLSDYQRAILNEMGVSSWQLANEQQAQVEVEKQPLKAIAALSKVKSKEDALAKLQQLKVQTQTSEATESVLVTFSKSDAKLPMFTDVLIALGLDAKQQKHISTDDLSHYSNYPLCWSQGEKVNLSDKQLITPTLSALNDPDIKKQLWQQLLGALSLEKN</sequence>
<dbReference type="AlphaFoldDB" id="K6YQD6"/>
<dbReference type="GO" id="GO:0006260">
    <property type="term" value="P:DNA replication"/>
    <property type="evidence" value="ECO:0007669"/>
    <property type="project" value="InterPro"/>
</dbReference>
<gene>
    <name evidence="1" type="ORF">GARC_1851</name>
</gene>
<dbReference type="Proteomes" id="UP000006327">
    <property type="component" value="Unassembled WGS sequence"/>
</dbReference>
<organism evidence="1 2">
    <name type="scientific">Paraglaciecola arctica BSs20135</name>
    <dbReference type="NCBI Taxonomy" id="493475"/>
    <lineage>
        <taxon>Bacteria</taxon>
        <taxon>Pseudomonadati</taxon>
        <taxon>Pseudomonadota</taxon>
        <taxon>Gammaproteobacteria</taxon>
        <taxon>Alteromonadales</taxon>
        <taxon>Alteromonadaceae</taxon>
        <taxon>Paraglaciecola</taxon>
    </lineage>
</organism>
<dbReference type="GO" id="GO:0003887">
    <property type="term" value="F:DNA-directed DNA polymerase activity"/>
    <property type="evidence" value="ECO:0007669"/>
    <property type="project" value="InterPro"/>
</dbReference>
<dbReference type="eggNOG" id="COG3050">
    <property type="taxonomic scope" value="Bacteria"/>
</dbReference>
<accession>K6YQD6</accession>
<dbReference type="InterPro" id="IPR004615">
    <property type="entry name" value="DNA_pol_III_psi"/>
</dbReference>
<dbReference type="Pfam" id="PF03603">
    <property type="entry name" value="DNA_III_psi"/>
    <property type="match status" value="1"/>
</dbReference>
<evidence type="ECO:0008006" key="3">
    <source>
        <dbReference type="Google" id="ProtNLM"/>
    </source>
</evidence>
<dbReference type="SUPFAM" id="SSF102220">
    <property type="entry name" value="DNA polymerase III psi subunit"/>
    <property type="match status" value="1"/>
</dbReference>
<dbReference type="GO" id="GO:0008408">
    <property type="term" value="F:3'-5' exonuclease activity"/>
    <property type="evidence" value="ECO:0007669"/>
    <property type="project" value="InterPro"/>
</dbReference>
<dbReference type="OrthoDB" id="6387703at2"/>
<proteinExistence type="predicted"/>
<comment type="caution">
    <text evidence="1">The sequence shown here is derived from an EMBL/GenBank/DDBJ whole genome shotgun (WGS) entry which is preliminary data.</text>
</comment>
<dbReference type="Gene3D" id="3.40.50.10220">
    <property type="entry name" value="DNA polymerase III, psi subunit"/>
    <property type="match status" value="1"/>
</dbReference>
<dbReference type="InterPro" id="IPR036654">
    <property type="entry name" value="DNA_pol_III_psi_sf"/>
</dbReference>
<reference evidence="1 2" key="1">
    <citation type="journal article" date="2017" name="Antonie Van Leeuwenhoek">
        <title>Rhizobium rhizosphaerae sp. nov., a novel species isolated from rice rhizosphere.</title>
        <authorList>
            <person name="Zhao J.J."/>
            <person name="Zhang J."/>
            <person name="Zhang R.J."/>
            <person name="Zhang C.W."/>
            <person name="Yin H.Q."/>
            <person name="Zhang X.X."/>
        </authorList>
    </citation>
    <scope>NUCLEOTIDE SEQUENCE [LARGE SCALE GENOMIC DNA]</scope>
    <source>
        <strain evidence="1 2">BSs20135</strain>
    </source>
</reference>
<evidence type="ECO:0000313" key="2">
    <source>
        <dbReference type="Proteomes" id="UP000006327"/>
    </source>
</evidence>
<protein>
    <recommendedName>
        <fullName evidence="3">DNA polymerase III subunit psi</fullName>
    </recommendedName>
</protein>
<name>K6YQD6_9ALTE</name>
<dbReference type="EMBL" id="BAEO01000024">
    <property type="protein sequence ID" value="GAC18818.1"/>
    <property type="molecule type" value="Genomic_DNA"/>
</dbReference>
<evidence type="ECO:0000313" key="1">
    <source>
        <dbReference type="EMBL" id="GAC18818.1"/>
    </source>
</evidence>
<dbReference type="RefSeq" id="WP_007619002.1">
    <property type="nucleotide sequence ID" value="NZ_BAEO01000024.1"/>
</dbReference>